<sequence>MRQFDLKETQARLNGDAHKTLLTFGNLQEMVVKELFSFDDRADSPFAMLLYSCIALIALSSTLVDAQFSRAGQSQILHARRVIRTPPENLYWSWTSASLGDLNKYGAMATKSWEDEFQKFGWRSNKLDAALFNTGIGHASQMAWAGTGLIGCGVKACGKERGMNKVTVVCQYKKPGNYLGQNIYESGATCSKCPSGSRCESSTGLCA</sequence>
<evidence type="ECO:0000259" key="1">
    <source>
        <dbReference type="SMART" id="SM00198"/>
    </source>
</evidence>
<gene>
    <name evidence="2" type="ORF">CBOVIS_LOCUS11092</name>
</gene>
<dbReference type="SUPFAM" id="SSF55797">
    <property type="entry name" value="PR-1-like"/>
    <property type="match status" value="1"/>
</dbReference>
<dbReference type="PANTHER" id="PTHR10334">
    <property type="entry name" value="CYSTEINE-RICH SECRETORY PROTEIN-RELATED"/>
    <property type="match status" value="1"/>
</dbReference>
<comment type="caution">
    <text evidence="2">The sequence shown here is derived from an EMBL/GenBank/DDBJ whole genome shotgun (WGS) entry which is preliminary data.</text>
</comment>
<dbReference type="Proteomes" id="UP000494206">
    <property type="component" value="Unassembled WGS sequence"/>
</dbReference>
<evidence type="ECO:0000313" key="3">
    <source>
        <dbReference type="Proteomes" id="UP000494206"/>
    </source>
</evidence>
<reference evidence="2 3" key="1">
    <citation type="submission" date="2020-04" db="EMBL/GenBank/DDBJ databases">
        <authorList>
            <person name="Laetsch R D."/>
            <person name="Stevens L."/>
            <person name="Kumar S."/>
            <person name="Blaxter L. M."/>
        </authorList>
    </citation>
    <scope>NUCLEOTIDE SEQUENCE [LARGE SCALE GENOMIC DNA]</scope>
</reference>
<dbReference type="PRINTS" id="PR00837">
    <property type="entry name" value="V5TPXLIKE"/>
</dbReference>
<dbReference type="EMBL" id="CADEPM010000008">
    <property type="protein sequence ID" value="CAB3409438.1"/>
    <property type="molecule type" value="Genomic_DNA"/>
</dbReference>
<accession>A0A8S1FAQ2</accession>
<proteinExistence type="predicted"/>
<dbReference type="OrthoDB" id="5876828at2759"/>
<dbReference type="SMART" id="SM00198">
    <property type="entry name" value="SCP"/>
    <property type="match status" value="1"/>
</dbReference>
<dbReference type="InterPro" id="IPR014044">
    <property type="entry name" value="CAP_dom"/>
</dbReference>
<feature type="domain" description="SCP" evidence="1">
    <location>
        <begin position="52"/>
        <end position="180"/>
    </location>
</feature>
<protein>
    <recommendedName>
        <fullName evidence="1">SCP domain-containing protein</fullName>
    </recommendedName>
</protein>
<organism evidence="2 3">
    <name type="scientific">Caenorhabditis bovis</name>
    <dbReference type="NCBI Taxonomy" id="2654633"/>
    <lineage>
        <taxon>Eukaryota</taxon>
        <taxon>Metazoa</taxon>
        <taxon>Ecdysozoa</taxon>
        <taxon>Nematoda</taxon>
        <taxon>Chromadorea</taxon>
        <taxon>Rhabditida</taxon>
        <taxon>Rhabditina</taxon>
        <taxon>Rhabditomorpha</taxon>
        <taxon>Rhabditoidea</taxon>
        <taxon>Rhabditidae</taxon>
        <taxon>Peloderinae</taxon>
        <taxon>Caenorhabditis</taxon>
    </lineage>
</organism>
<dbReference type="InterPro" id="IPR001283">
    <property type="entry name" value="CRISP-related"/>
</dbReference>
<dbReference type="CDD" id="cd05380">
    <property type="entry name" value="CAP_euk"/>
    <property type="match status" value="1"/>
</dbReference>
<evidence type="ECO:0000313" key="2">
    <source>
        <dbReference type="EMBL" id="CAB3409438.1"/>
    </source>
</evidence>
<dbReference type="Pfam" id="PF00188">
    <property type="entry name" value="CAP"/>
    <property type="match status" value="1"/>
</dbReference>
<dbReference type="AlphaFoldDB" id="A0A8S1FAQ2"/>
<keyword evidence="3" id="KW-1185">Reference proteome</keyword>
<dbReference type="Gene3D" id="3.40.33.10">
    <property type="entry name" value="CAP"/>
    <property type="match status" value="1"/>
</dbReference>
<dbReference type="InterPro" id="IPR035940">
    <property type="entry name" value="CAP_sf"/>
</dbReference>
<name>A0A8S1FAQ2_9PELO</name>